<name>A0A645G5Y6_9ZZZZ</name>
<dbReference type="GO" id="GO:0004791">
    <property type="term" value="F:thioredoxin-disulfide reductase (NADPH) activity"/>
    <property type="evidence" value="ECO:0007669"/>
    <property type="project" value="UniProtKB-EC"/>
</dbReference>
<keyword evidence="2" id="KW-0560">Oxidoreductase</keyword>
<gene>
    <name evidence="2" type="primary">trxB_55</name>
    <name evidence="2" type="ORF">SDC9_169674</name>
</gene>
<reference evidence="2" key="1">
    <citation type="submission" date="2019-08" db="EMBL/GenBank/DDBJ databases">
        <authorList>
            <person name="Kucharzyk K."/>
            <person name="Murdoch R.W."/>
            <person name="Higgins S."/>
            <person name="Loffler F."/>
        </authorList>
    </citation>
    <scope>NUCLEOTIDE SEQUENCE</scope>
</reference>
<dbReference type="InterPro" id="IPR023753">
    <property type="entry name" value="FAD/NAD-binding_dom"/>
</dbReference>
<organism evidence="2">
    <name type="scientific">bioreactor metagenome</name>
    <dbReference type="NCBI Taxonomy" id="1076179"/>
    <lineage>
        <taxon>unclassified sequences</taxon>
        <taxon>metagenomes</taxon>
        <taxon>ecological metagenomes</taxon>
    </lineage>
</organism>
<proteinExistence type="predicted"/>
<accession>A0A645G5Y6</accession>
<dbReference type="EC" id="1.8.1.9" evidence="2"/>
<dbReference type="Gene3D" id="3.50.50.60">
    <property type="entry name" value="FAD/NAD(P)-binding domain"/>
    <property type="match status" value="1"/>
</dbReference>
<evidence type="ECO:0000313" key="2">
    <source>
        <dbReference type="EMBL" id="MPN22291.1"/>
    </source>
</evidence>
<dbReference type="Pfam" id="PF07992">
    <property type="entry name" value="Pyr_redox_2"/>
    <property type="match status" value="1"/>
</dbReference>
<dbReference type="EMBL" id="VSSQ01070504">
    <property type="protein sequence ID" value="MPN22291.1"/>
    <property type="molecule type" value="Genomic_DNA"/>
</dbReference>
<dbReference type="AlphaFoldDB" id="A0A645G5Y6"/>
<protein>
    <submittedName>
        <fullName evidence="2">Thioredoxin reductase</fullName>
        <ecNumber evidence="2">1.8.1.9</ecNumber>
    </submittedName>
</protein>
<evidence type="ECO:0000259" key="1">
    <source>
        <dbReference type="Pfam" id="PF07992"/>
    </source>
</evidence>
<sequence length="73" mass="8066">MDPITQPFVSLGIVNDKGWIETDERVQTTIPGIFAIGDVREKELRQITTAVGDGSIAGQEVYKYIEKNSKINA</sequence>
<feature type="domain" description="FAD/NAD(P)-binding" evidence="1">
    <location>
        <begin position="9"/>
        <end position="54"/>
    </location>
</feature>
<dbReference type="SUPFAM" id="SSF51905">
    <property type="entry name" value="FAD/NAD(P)-binding domain"/>
    <property type="match status" value="1"/>
</dbReference>
<dbReference type="InterPro" id="IPR036188">
    <property type="entry name" value="FAD/NAD-bd_sf"/>
</dbReference>
<comment type="caution">
    <text evidence="2">The sequence shown here is derived from an EMBL/GenBank/DDBJ whole genome shotgun (WGS) entry which is preliminary data.</text>
</comment>